<evidence type="ECO:0000313" key="3">
    <source>
        <dbReference type="Proteomes" id="UP000712157"/>
    </source>
</evidence>
<dbReference type="GO" id="GO:0046872">
    <property type="term" value="F:metal ion binding"/>
    <property type="evidence" value="ECO:0007669"/>
    <property type="project" value="UniProtKB-KW"/>
</dbReference>
<evidence type="ECO:0000256" key="1">
    <source>
        <dbReference type="ARBA" id="ARBA00022723"/>
    </source>
</evidence>
<dbReference type="Proteomes" id="UP000712157">
    <property type="component" value="Unassembled WGS sequence"/>
</dbReference>
<name>A0A949K4M9_9FIRM</name>
<dbReference type="AlphaFoldDB" id="A0A949K4M9"/>
<evidence type="ECO:0000313" key="2">
    <source>
        <dbReference type="EMBL" id="MBU9739452.1"/>
    </source>
</evidence>
<dbReference type="PANTHER" id="PTHR34448:SF3">
    <property type="entry name" value="AMINOPEPTIDASE AMPS"/>
    <property type="match status" value="1"/>
</dbReference>
<gene>
    <name evidence="2" type="ORF">KTH89_23225</name>
</gene>
<keyword evidence="3" id="KW-1185">Reference proteome</keyword>
<dbReference type="Pfam" id="PF02073">
    <property type="entry name" value="Peptidase_M29"/>
    <property type="match status" value="1"/>
</dbReference>
<keyword evidence="2" id="KW-0378">Hydrolase</keyword>
<dbReference type="GO" id="GO:0004177">
    <property type="term" value="F:aminopeptidase activity"/>
    <property type="evidence" value="ECO:0007669"/>
    <property type="project" value="UniProtKB-KW"/>
</dbReference>
<keyword evidence="1" id="KW-0479">Metal-binding</keyword>
<dbReference type="InterPro" id="IPR000787">
    <property type="entry name" value="Peptidase_M29"/>
</dbReference>
<protein>
    <submittedName>
        <fullName evidence="2">Aminopeptidase</fullName>
        <ecNumber evidence="2">3.4.11.-</ecNumber>
    </submittedName>
</protein>
<reference evidence="2" key="1">
    <citation type="submission" date="2021-06" db="EMBL/GenBank/DDBJ databases">
        <title>Description of novel taxa of the family Lachnospiraceae.</title>
        <authorList>
            <person name="Chaplin A.V."/>
            <person name="Sokolova S.R."/>
            <person name="Pikina A.P."/>
            <person name="Korzhanova M."/>
            <person name="Belova V."/>
            <person name="Korostin D."/>
            <person name="Efimov B.A."/>
        </authorList>
    </citation>
    <scope>NUCLEOTIDE SEQUENCE</scope>
    <source>
        <strain evidence="2">ASD5720</strain>
    </source>
</reference>
<keyword evidence="2" id="KW-0031">Aminopeptidase</keyword>
<organism evidence="2 3">
    <name type="scientific">Diplocloster agilis</name>
    <dbReference type="NCBI Taxonomy" id="2850323"/>
    <lineage>
        <taxon>Bacteria</taxon>
        <taxon>Bacillati</taxon>
        <taxon>Bacillota</taxon>
        <taxon>Clostridia</taxon>
        <taxon>Lachnospirales</taxon>
        <taxon>Lachnospiraceae</taxon>
        <taxon>Diplocloster</taxon>
    </lineage>
</organism>
<accession>A0A949K4M9</accession>
<sequence>MIDKERAEWIRARYALAIERIREIAGEEVIEGPGRDYFQKTAGFLVEMDLLLEMIEGKRFRRMSLSEMQELNRELYRDILPEHYGHSYANPAYAAEKLGTEYGSLLCFLYTELRGAIPCAFEMQAYDEERLLHMVILYELFLQVYAGFTDDPAQTPEEIRQMIYWHMSDYSDVLVPYRIRQQLDPSLDFATDIILHSQLMDLRYLYRYGEYISDNELKLASYLNSLSQEKIDAMARTYTEGYRIGFVNTGKDISKKSVVNIRYPIGFERVVRSAIGYFEDMGLKPAIYRIAYHSVNKRQNLRIGYCATSPNKQYDYDHKDDAAIYLDKKYVTRKLEVTRQAFEEYKELAYGHAGPACIEVFGEEPFTPENKAEACRLTDKQQKLMVYCQNEAGQITNEYIKGDERSFTIIAFPLPEIGKDFTEIFDEIVRINTLDYVLYQTIQQKLIDALDGGAYVHILGAGANETDLKVALKPLADTARETVFENCVADVNIPVGEVFTSPVLKGTEGVLHVSRVYLNELEYRGLQIAFKDGCVSDYTCTNFDNEEENKTYIRENVLYHHDTLPMGEFAIGTNTTAYVMARRYGIEDKLPILIAEKMGPHFAVGDTCYSWEEDTKTYNPDGKEIIAKENEISALRKEDISKAYFNCHTDITIPYDELAEIAVVYPDGDRCEIIKDGRFVLAGTEKLNEPF</sequence>
<proteinExistence type="predicted"/>
<comment type="caution">
    <text evidence="2">The sequence shown here is derived from an EMBL/GenBank/DDBJ whole genome shotgun (WGS) entry which is preliminary data.</text>
</comment>
<dbReference type="EMBL" id="JAHQCW010000060">
    <property type="protein sequence ID" value="MBU9739452.1"/>
    <property type="molecule type" value="Genomic_DNA"/>
</dbReference>
<dbReference type="PANTHER" id="PTHR34448">
    <property type="entry name" value="AMINOPEPTIDASE"/>
    <property type="match status" value="1"/>
</dbReference>
<keyword evidence="2" id="KW-0645">Protease</keyword>
<dbReference type="InterPro" id="IPR052170">
    <property type="entry name" value="M29_Exopeptidase"/>
</dbReference>
<dbReference type="SUPFAM" id="SSF144052">
    <property type="entry name" value="Thermophilic metalloprotease-like"/>
    <property type="match status" value="1"/>
</dbReference>
<dbReference type="GO" id="GO:0006508">
    <property type="term" value="P:proteolysis"/>
    <property type="evidence" value="ECO:0007669"/>
    <property type="project" value="InterPro"/>
</dbReference>
<dbReference type="RefSeq" id="WP_238723279.1">
    <property type="nucleotide sequence ID" value="NZ_JAHQCW010000060.1"/>
</dbReference>
<dbReference type="EC" id="3.4.11.-" evidence="2"/>